<evidence type="ECO:0000313" key="3">
    <source>
        <dbReference type="Proteomes" id="UP000012174"/>
    </source>
</evidence>
<sequence>MDPGEPTKKKGPTTKKKGGVLGRKNASGFEEFYADPPVTPAESAEEKNIYSVSRPFYDRMEECIQRFRAHRRLNTERTNIFNKYLFMGGIDAHPRQFTGMDPGTLADADKDEIRTMTAVDFIGGAGSRYFEIGDEEHWEIDFEGVVKGFLSRTIPDIYMYDPSAFEKAADLIKNFLNYVLMHNACPEYTDNIMAARNICDIFLPEMRATHELLDELPGSFNSAAAALFCGDRTVDNLDKQENFDKLVNFRLIALETTTNEEVRKKLAKLDDPAIVRDSETKEETYEVYEIARPRRQYIKMFEEQLKQMQMPGKVKPAGRVLLKPAIIEHSYDNLPRPDDVDLSGAPVEEYLVEDEILAKLQRGMKLKLVVCELNIGIRFIKEVHDIRVSFDTFLPQTLMAGWKDPDLSDRPPPQAK</sequence>
<dbReference type="OMA" id="NKPTGFE"/>
<protein>
    <submittedName>
        <fullName evidence="2">Putative argonaute sirna chaperone complex subunit arb1 protein</fullName>
    </submittedName>
</protein>
<evidence type="ECO:0000313" key="2">
    <source>
        <dbReference type="EMBL" id="EMR62883.1"/>
    </source>
</evidence>
<accession>M7SF80</accession>
<evidence type="ECO:0000256" key="1">
    <source>
        <dbReference type="SAM" id="MobiDB-lite"/>
    </source>
</evidence>
<name>M7SF80_EUTLA</name>
<organism evidence="2 3">
    <name type="scientific">Eutypa lata (strain UCR-EL1)</name>
    <name type="common">Grapevine dieback disease fungus</name>
    <name type="synonym">Eutypa armeniacae</name>
    <dbReference type="NCBI Taxonomy" id="1287681"/>
    <lineage>
        <taxon>Eukaryota</taxon>
        <taxon>Fungi</taxon>
        <taxon>Dikarya</taxon>
        <taxon>Ascomycota</taxon>
        <taxon>Pezizomycotina</taxon>
        <taxon>Sordariomycetes</taxon>
        <taxon>Xylariomycetidae</taxon>
        <taxon>Xylariales</taxon>
        <taxon>Diatrypaceae</taxon>
        <taxon>Eutypa</taxon>
    </lineage>
</organism>
<gene>
    <name evidence="2" type="ORF">UCREL1_10170</name>
</gene>
<proteinExistence type="predicted"/>
<dbReference type="eggNOG" id="ENOG502S1Z5">
    <property type="taxonomic scope" value="Eukaryota"/>
</dbReference>
<dbReference type="STRING" id="1287681.M7SF80"/>
<dbReference type="GO" id="GO:0033167">
    <property type="term" value="C:ARC complex"/>
    <property type="evidence" value="ECO:0007669"/>
    <property type="project" value="InterPro"/>
</dbReference>
<dbReference type="EMBL" id="KB707352">
    <property type="protein sequence ID" value="EMR62883.1"/>
    <property type="molecule type" value="Genomic_DNA"/>
</dbReference>
<dbReference type="GO" id="GO:0031047">
    <property type="term" value="P:regulatory ncRNA-mediated gene silencing"/>
    <property type="evidence" value="ECO:0007669"/>
    <property type="project" value="InterPro"/>
</dbReference>
<keyword evidence="3" id="KW-1185">Reference proteome</keyword>
<dbReference type="OrthoDB" id="435402at2759"/>
<dbReference type="AlphaFoldDB" id="M7SF80"/>
<dbReference type="InterPro" id="IPR018606">
    <property type="entry name" value="Arb1"/>
</dbReference>
<feature type="region of interest" description="Disordered" evidence="1">
    <location>
        <begin position="1"/>
        <end position="23"/>
    </location>
</feature>
<dbReference type="Proteomes" id="UP000012174">
    <property type="component" value="Unassembled WGS sequence"/>
</dbReference>
<reference evidence="3" key="1">
    <citation type="journal article" date="2013" name="Genome Announc.">
        <title>Draft genome sequence of the grapevine dieback fungus Eutypa lata UCR-EL1.</title>
        <authorList>
            <person name="Blanco-Ulate B."/>
            <person name="Rolshausen P.E."/>
            <person name="Cantu D."/>
        </authorList>
    </citation>
    <scope>NUCLEOTIDE SEQUENCE [LARGE SCALE GENOMIC DNA]</scope>
    <source>
        <strain evidence="3">UCR-EL1</strain>
    </source>
</reference>
<dbReference type="Pfam" id="PF09692">
    <property type="entry name" value="Arb1"/>
    <property type="match status" value="1"/>
</dbReference>
<feature type="compositionally biased region" description="Basic residues" evidence="1">
    <location>
        <begin position="9"/>
        <end position="18"/>
    </location>
</feature>
<dbReference type="KEGG" id="ela:UCREL1_10170"/>
<dbReference type="HOGENOM" id="CLU_023193_2_0_1"/>